<feature type="region of interest" description="Disordered" evidence="1">
    <location>
        <begin position="24"/>
        <end position="69"/>
    </location>
</feature>
<accession>A0A2N0BQ65</accession>
<evidence type="ECO:0000256" key="1">
    <source>
        <dbReference type="SAM" id="MobiDB-lite"/>
    </source>
</evidence>
<name>A0A2N0BQ65_9LEPT</name>
<proteinExistence type="predicted"/>
<dbReference type="OrthoDB" id="342870at2"/>
<sequence>MKLILFLLMTYLVYRVLSRFFSAPSERPSQPQWRTFDTRTDDFRETDSPREKDISARSRVVDSTSPGEK</sequence>
<comment type="caution">
    <text evidence="3">The sequence shown here is derived from an EMBL/GenBank/DDBJ whole genome shotgun (WGS) entry which is preliminary data.</text>
</comment>
<reference evidence="2" key="3">
    <citation type="submission" date="2023-10" db="EMBL/GenBank/DDBJ databases">
        <authorList>
            <person name="Picardeau M."/>
            <person name="Thibeaux R."/>
        </authorList>
    </citation>
    <scope>NUCLEOTIDE SEQUENCE</scope>
    <source>
        <strain evidence="2">ATI7-C-A5</strain>
    </source>
</reference>
<dbReference type="RefSeq" id="WP_100745493.1">
    <property type="nucleotide sequence ID" value="NZ_NPEF02000017.1"/>
</dbReference>
<reference evidence="3" key="1">
    <citation type="submission" date="2017-07" db="EMBL/GenBank/DDBJ databases">
        <title>Leptospira spp. isolated from tropical soils.</title>
        <authorList>
            <person name="Thibeaux R."/>
            <person name="Iraola G."/>
            <person name="Ferres I."/>
            <person name="Bierque E."/>
            <person name="Girault D."/>
            <person name="Soupe-Gilbert M.-E."/>
            <person name="Picardeau M."/>
            <person name="Goarant C."/>
        </authorList>
    </citation>
    <scope>NUCLEOTIDE SEQUENCE [LARGE SCALE GENOMIC DNA]</scope>
    <source>
        <strain evidence="3">ATI7-C-A5</strain>
    </source>
</reference>
<protein>
    <submittedName>
        <fullName evidence="3">Uncharacterized protein</fullName>
    </submittedName>
</protein>
<keyword evidence="4" id="KW-1185">Reference proteome</keyword>
<dbReference type="EMBL" id="NPEF01000556">
    <property type="protein sequence ID" value="PJZ90768.1"/>
    <property type="molecule type" value="Genomic_DNA"/>
</dbReference>
<evidence type="ECO:0000313" key="2">
    <source>
        <dbReference type="EMBL" id="MDV6236845.1"/>
    </source>
</evidence>
<dbReference type="EMBL" id="NPEF02000017">
    <property type="protein sequence ID" value="MDV6236845.1"/>
    <property type="molecule type" value="Genomic_DNA"/>
</dbReference>
<evidence type="ECO:0000313" key="4">
    <source>
        <dbReference type="Proteomes" id="UP000232122"/>
    </source>
</evidence>
<feature type="compositionally biased region" description="Basic and acidic residues" evidence="1">
    <location>
        <begin position="36"/>
        <end position="60"/>
    </location>
</feature>
<evidence type="ECO:0000313" key="3">
    <source>
        <dbReference type="EMBL" id="PJZ90768.1"/>
    </source>
</evidence>
<reference evidence="2 4" key="2">
    <citation type="journal article" date="2018" name="Microb. Genom.">
        <title>Deciphering the unexplored Leptospira diversity from soils uncovers genomic evolution to virulence.</title>
        <authorList>
            <person name="Thibeaux R."/>
            <person name="Iraola G."/>
            <person name="Ferres I."/>
            <person name="Bierque E."/>
            <person name="Girault D."/>
            <person name="Soupe-Gilbert M.E."/>
            <person name="Picardeau M."/>
            <person name="Goarant C."/>
        </authorList>
    </citation>
    <scope>NUCLEOTIDE SEQUENCE [LARGE SCALE GENOMIC DNA]</scope>
    <source>
        <strain evidence="2 4">ATI7-C-A5</strain>
    </source>
</reference>
<organism evidence="3">
    <name type="scientific">Leptospira ellisii</name>
    <dbReference type="NCBI Taxonomy" id="2023197"/>
    <lineage>
        <taxon>Bacteria</taxon>
        <taxon>Pseudomonadati</taxon>
        <taxon>Spirochaetota</taxon>
        <taxon>Spirochaetia</taxon>
        <taxon>Leptospirales</taxon>
        <taxon>Leptospiraceae</taxon>
        <taxon>Leptospira</taxon>
    </lineage>
</organism>
<accession>A0A2N0B2J9</accession>
<gene>
    <name evidence="2" type="ORF">CH379_014545</name>
    <name evidence="3" type="ORF">CH379_22465</name>
</gene>
<dbReference type="AlphaFoldDB" id="A0A2N0BQ65"/>
<dbReference type="Proteomes" id="UP000232122">
    <property type="component" value="Unassembled WGS sequence"/>
</dbReference>